<dbReference type="AlphaFoldDB" id="A0A5B7I4S5"/>
<sequence>MIPQSVPRKSRVAKTTINLIPSNRLLERLAGLWSEVVHLRIIHITTSLIISLDSRNASQR</sequence>
<dbReference type="Proteomes" id="UP000324222">
    <property type="component" value="Unassembled WGS sequence"/>
</dbReference>
<gene>
    <name evidence="1" type="ORF">E2C01_071293</name>
</gene>
<dbReference type="EMBL" id="VSRR010044393">
    <property type="protein sequence ID" value="MPC76859.1"/>
    <property type="molecule type" value="Genomic_DNA"/>
</dbReference>
<keyword evidence="2" id="KW-1185">Reference proteome</keyword>
<reference evidence="1 2" key="1">
    <citation type="submission" date="2019-05" db="EMBL/GenBank/DDBJ databases">
        <title>Another draft genome of Portunus trituberculatus and its Hox gene families provides insights of decapod evolution.</title>
        <authorList>
            <person name="Jeong J.-H."/>
            <person name="Song I."/>
            <person name="Kim S."/>
            <person name="Choi T."/>
            <person name="Kim D."/>
            <person name="Ryu S."/>
            <person name="Kim W."/>
        </authorList>
    </citation>
    <scope>NUCLEOTIDE SEQUENCE [LARGE SCALE GENOMIC DNA]</scope>
    <source>
        <tissue evidence="1">Muscle</tissue>
    </source>
</reference>
<protein>
    <submittedName>
        <fullName evidence="1">Uncharacterized protein</fullName>
    </submittedName>
</protein>
<comment type="caution">
    <text evidence="1">The sequence shown here is derived from an EMBL/GenBank/DDBJ whole genome shotgun (WGS) entry which is preliminary data.</text>
</comment>
<evidence type="ECO:0000313" key="1">
    <source>
        <dbReference type="EMBL" id="MPC76859.1"/>
    </source>
</evidence>
<name>A0A5B7I4S5_PORTR</name>
<proteinExistence type="predicted"/>
<evidence type="ECO:0000313" key="2">
    <source>
        <dbReference type="Proteomes" id="UP000324222"/>
    </source>
</evidence>
<organism evidence="1 2">
    <name type="scientific">Portunus trituberculatus</name>
    <name type="common">Swimming crab</name>
    <name type="synonym">Neptunus trituberculatus</name>
    <dbReference type="NCBI Taxonomy" id="210409"/>
    <lineage>
        <taxon>Eukaryota</taxon>
        <taxon>Metazoa</taxon>
        <taxon>Ecdysozoa</taxon>
        <taxon>Arthropoda</taxon>
        <taxon>Crustacea</taxon>
        <taxon>Multicrustacea</taxon>
        <taxon>Malacostraca</taxon>
        <taxon>Eumalacostraca</taxon>
        <taxon>Eucarida</taxon>
        <taxon>Decapoda</taxon>
        <taxon>Pleocyemata</taxon>
        <taxon>Brachyura</taxon>
        <taxon>Eubrachyura</taxon>
        <taxon>Portunoidea</taxon>
        <taxon>Portunidae</taxon>
        <taxon>Portuninae</taxon>
        <taxon>Portunus</taxon>
    </lineage>
</organism>
<accession>A0A5B7I4S5</accession>